<dbReference type="Gene3D" id="2.40.30.100">
    <property type="entry name" value="AF2212/PG0164-like"/>
    <property type="match status" value="1"/>
</dbReference>
<keyword evidence="2" id="KW-1185">Reference proteome</keyword>
<dbReference type="InterPro" id="IPR015018">
    <property type="entry name" value="DUF1905"/>
</dbReference>
<evidence type="ECO:0000313" key="2">
    <source>
        <dbReference type="Proteomes" id="UP000269097"/>
    </source>
</evidence>
<gene>
    <name evidence="1" type="ORF">EAV92_08635</name>
</gene>
<dbReference type="Pfam" id="PF13376">
    <property type="entry name" value="OmdA"/>
    <property type="match status" value="1"/>
</dbReference>
<dbReference type="Proteomes" id="UP000269097">
    <property type="component" value="Chromosome"/>
</dbReference>
<dbReference type="InterPro" id="IPR037079">
    <property type="entry name" value="AF2212/PG0164-like_sf"/>
</dbReference>
<dbReference type="AlphaFoldDB" id="A0A3G3JWJ2"/>
<dbReference type="EMBL" id="CP033433">
    <property type="protein sequence ID" value="AYQ72623.1"/>
    <property type="molecule type" value="Genomic_DNA"/>
</dbReference>
<name>A0A3G3JWJ2_9BACL</name>
<sequence>MKFEAVLELHGKTATGIEVPQEVMAALGTSKKPAVRVTIGEYAYRTTIGVMGGRYLIPVSAEHRAAAGIAAGEKVKVQLELDTEPRELTLPDDFSDALHREENAERFFNGLSNSNKRRFVLPIEDAKTADTRQKRIDKAIRLLNEGKLQ</sequence>
<dbReference type="Pfam" id="PF08922">
    <property type="entry name" value="DUF1905"/>
    <property type="match status" value="1"/>
</dbReference>
<dbReference type="KEGG" id="coh:EAV92_08635"/>
<reference evidence="1 2" key="1">
    <citation type="submission" date="2018-10" db="EMBL/GenBank/DDBJ databases">
        <title>Genome Sequence of Cohnella sp.</title>
        <authorList>
            <person name="Srinivasan S."/>
            <person name="Kim M.K."/>
        </authorList>
    </citation>
    <scope>NUCLEOTIDE SEQUENCE [LARGE SCALE GENOMIC DNA]</scope>
    <source>
        <strain evidence="1 2">18JY8-7</strain>
    </source>
</reference>
<evidence type="ECO:0000313" key="1">
    <source>
        <dbReference type="EMBL" id="AYQ72623.1"/>
    </source>
</evidence>
<accession>A0A3G3JWJ2</accession>
<proteinExistence type="predicted"/>
<protein>
    <submittedName>
        <fullName evidence="1">DUF1905 domain-containing protein</fullName>
    </submittedName>
</protein>
<organism evidence="1 2">
    <name type="scientific">Cohnella candidum</name>
    <dbReference type="NCBI Taxonomy" id="2674991"/>
    <lineage>
        <taxon>Bacteria</taxon>
        <taxon>Bacillati</taxon>
        <taxon>Bacillota</taxon>
        <taxon>Bacilli</taxon>
        <taxon>Bacillales</taxon>
        <taxon>Paenibacillaceae</taxon>
        <taxon>Cohnella</taxon>
    </lineage>
</organism>
<dbReference type="SUPFAM" id="SSF141694">
    <property type="entry name" value="AF2212/PG0164-like"/>
    <property type="match status" value="1"/>
</dbReference>
<dbReference type="RefSeq" id="WP_123040696.1">
    <property type="nucleotide sequence ID" value="NZ_CP033433.1"/>
</dbReference>